<evidence type="ECO:0000256" key="2">
    <source>
        <dbReference type="ARBA" id="ARBA00004370"/>
    </source>
</evidence>
<feature type="binding site" evidence="8">
    <location>
        <position position="81"/>
    </location>
    <ligand>
        <name>FAD</name>
        <dbReference type="ChEBI" id="CHEBI:57692"/>
    </ligand>
</feature>
<dbReference type="PANTHER" id="PTHR19370">
    <property type="entry name" value="NADH-CYTOCHROME B5 REDUCTASE"/>
    <property type="match status" value="1"/>
</dbReference>
<dbReference type="Gene3D" id="2.40.30.10">
    <property type="entry name" value="Translation factors"/>
    <property type="match status" value="1"/>
</dbReference>
<dbReference type="Gene3D" id="3.40.50.80">
    <property type="entry name" value="Nucleotide-binding domain of ferredoxin-NADP reductase (FNR) module"/>
    <property type="match status" value="1"/>
</dbReference>
<name>A0AAI9T4V5_PENTH</name>
<feature type="compositionally biased region" description="Polar residues" evidence="9">
    <location>
        <begin position="12"/>
        <end position="22"/>
    </location>
</feature>
<accession>A0AAI9T4V5</accession>
<dbReference type="SUPFAM" id="SSF63380">
    <property type="entry name" value="Riboflavin synthase domain-like"/>
    <property type="match status" value="1"/>
</dbReference>
<feature type="binding site" evidence="8">
    <location>
        <position position="79"/>
    </location>
    <ligand>
        <name>FAD</name>
        <dbReference type="ChEBI" id="CHEBI:57692"/>
    </ligand>
</feature>
<keyword evidence="5 8" id="KW-0274">FAD</keyword>
<feature type="region of interest" description="Disordered" evidence="9">
    <location>
        <begin position="1"/>
        <end position="22"/>
    </location>
</feature>
<keyword evidence="6" id="KW-0560">Oxidoreductase</keyword>
<protein>
    <recommendedName>
        <fullName evidence="10">FAD-binding FR-type domain-containing protein</fullName>
    </recommendedName>
</protein>
<comment type="caution">
    <text evidence="11">The sequence shown here is derived from an EMBL/GenBank/DDBJ whole genome shotgun (WGS) entry which is preliminary data.</text>
</comment>
<dbReference type="InterPro" id="IPR001433">
    <property type="entry name" value="OxRdtase_FAD/NAD-bd"/>
</dbReference>
<gene>
    <name evidence="11" type="ORF">VN97_g12843</name>
</gene>
<reference evidence="11" key="2">
    <citation type="journal article" date="2016" name="Fungal Biol.">
        <title>Ochratoxin A production by Penicillium thymicola.</title>
        <authorList>
            <person name="Nguyen H.D.T."/>
            <person name="McMullin D.R."/>
            <person name="Ponomareva E."/>
            <person name="Riley R."/>
            <person name="Pomraning K.R."/>
            <person name="Baker S.E."/>
            <person name="Seifert K.A."/>
        </authorList>
    </citation>
    <scope>NUCLEOTIDE SEQUENCE</scope>
    <source>
        <strain evidence="11">DAOM 180753</strain>
    </source>
</reference>
<keyword evidence="12" id="KW-1185">Reference proteome</keyword>
<feature type="binding site" evidence="8">
    <location>
        <position position="166"/>
    </location>
    <ligand>
        <name>FAD</name>
        <dbReference type="ChEBI" id="CHEBI:57692"/>
    </ligand>
</feature>
<dbReference type="PRINTS" id="PR00406">
    <property type="entry name" value="CYTB5RDTASE"/>
</dbReference>
<comment type="subcellular location">
    <subcellularLocation>
        <location evidence="2">Membrane</location>
    </subcellularLocation>
</comment>
<dbReference type="GO" id="GO:0071949">
    <property type="term" value="F:FAD binding"/>
    <property type="evidence" value="ECO:0007669"/>
    <property type="project" value="TreeGrafter"/>
</dbReference>
<feature type="binding site" evidence="8">
    <location>
        <position position="80"/>
    </location>
    <ligand>
        <name>FAD</name>
        <dbReference type="ChEBI" id="CHEBI:57692"/>
    </ligand>
</feature>
<evidence type="ECO:0000259" key="10">
    <source>
        <dbReference type="PROSITE" id="PS51384"/>
    </source>
</evidence>
<dbReference type="SUPFAM" id="SSF52343">
    <property type="entry name" value="Ferredoxin reductase-like, C-terminal NADP-linked domain"/>
    <property type="match status" value="1"/>
</dbReference>
<dbReference type="AlphaFoldDB" id="A0AAI9T4V5"/>
<feature type="binding site" evidence="8">
    <location>
        <position position="114"/>
    </location>
    <ligand>
        <name>FAD</name>
        <dbReference type="ChEBI" id="CHEBI:57692"/>
    </ligand>
</feature>
<dbReference type="GO" id="GO:0016491">
    <property type="term" value="F:oxidoreductase activity"/>
    <property type="evidence" value="ECO:0007669"/>
    <property type="project" value="UniProtKB-KW"/>
</dbReference>
<sequence>MLPLPTGWSPGRANSSKRSSETGFNRHRWNVVRFKKKEQLPEDTRRYTFSLPPDTKKLGLGTCQHLQLGFHFSDRLVVRPYTPRRPVFGREEDGKFELIVKTYAPDQYQPDGTMSNILDCLRPREEIEVKGPIGEIKYIGQGKFMIDEKEYHFLDVSLVLSGSGITPGYQLISRILRAKDQGKGEDKTNINVIDANKTEGDILLKDELDRFAKDNPDQSNITHVLSHTDDKWSGEKGHVSKEIPQKHLDLRKEMWRCFAVLRL</sequence>
<evidence type="ECO:0000256" key="4">
    <source>
        <dbReference type="ARBA" id="ARBA00022630"/>
    </source>
</evidence>
<evidence type="ECO:0000256" key="8">
    <source>
        <dbReference type="PIRSR" id="PIRSR601834-1"/>
    </source>
</evidence>
<evidence type="ECO:0000256" key="1">
    <source>
        <dbReference type="ARBA" id="ARBA00001974"/>
    </source>
</evidence>
<dbReference type="InterPro" id="IPR017938">
    <property type="entry name" value="Riboflavin_synthase-like_b-brl"/>
</dbReference>
<dbReference type="EMBL" id="LACB01001162">
    <property type="protein sequence ID" value="KAJ9480692.1"/>
    <property type="molecule type" value="Genomic_DNA"/>
</dbReference>
<dbReference type="Pfam" id="PF00175">
    <property type="entry name" value="NAD_binding_1"/>
    <property type="match status" value="1"/>
</dbReference>
<evidence type="ECO:0000256" key="5">
    <source>
        <dbReference type="ARBA" id="ARBA00022827"/>
    </source>
</evidence>
<keyword evidence="4 8" id="KW-0285">Flavoprotein</keyword>
<feature type="binding site" evidence="8">
    <location>
        <position position="101"/>
    </location>
    <ligand>
        <name>FAD</name>
        <dbReference type="ChEBI" id="CHEBI:57692"/>
    </ligand>
</feature>
<feature type="binding site" evidence="8">
    <location>
        <position position="115"/>
    </location>
    <ligand>
        <name>FAD</name>
        <dbReference type="ChEBI" id="CHEBI:57692"/>
    </ligand>
</feature>
<comment type="cofactor">
    <cofactor evidence="1 8">
        <name>FAD</name>
        <dbReference type="ChEBI" id="CHEBI:57692"/>
    </cofactor>
</comment>
<feature type="domain" description="FAD-binding FR-type" evidence="10">
    <location>
        <begin position="27"/>
        <end position="139"/>
    </location>
</feature>
<evidence type="ECO:0000256" key="3">
    <source>
        <dbReference type="ARBA" id="ARBA00006105"/>
    </source>
</evidence>
<evidence type="ECO:0000313" key="11">
    <source>
        <dbReference type="EMBL" id="KAJ9480692.1"/>
    </source>
</evidence>
<evidence type="ECO:0000256" key="7">
    <source>
        <dbReference type="ARBA" id="ARBA00023136"/>
    </source>
</evidence>
<comment type="similarity">
    <text evidence="3">Belongs to the flavoprotein pyridine nucleotide cytochrome reductase family.</text>
</comment>
<evidence type="ECO:0000313" key="12">
    <source>
        <dbReference type="Proteomes" id="UP001227192"/>
    </source>
</evidence>
<dbReference type="Proteomes" id="UP001227192">
    <property type="component" value="Unassembled WGS sequence"/>
</dbReference>
<evidence type="ECO:0000256" key="9">
    <source>
        <dbReference type="SAM" id="MobiDB-lite"/>
    </source>
</evidence>
<dbReference type="PROSITE" id="PS51384">
    <property type="entry name" value="FAD_FR"/>
    <property type="match status" value="1"/>
</dbReference>
<dbReference type="Pfam" id="PF00970">
    <property type="entry name" value="FAD_binding_6"/>
    <property type="match status" value="1"/>
</dbReference>
<evidence type="ECO:0000256" key="6">
    <source>
        <dbReference type="ARBA" id="ARBA00023002"/>
    </source>
</evidence>
<dbReference type="GO" id="GO:0016020">
    <property type="term" value="C:membrane"/>
    <property type="evidence" value="ECO:0007669"/>
    <property type="project" value="UniProtKB-SubCell"/>
</dbReference>
<organism evidence="11 12">
    <name type="scientific">Penicillium thymicola</name>
    <dbReference type="NCBI Taxonomy" id="293382"/>
    <lineage>
        <taxon>Eukaryota</taxon>
        <taxon>Fungi</taxon>
        <taxon>Dikarya</taxon>
        <taxon>Ascomycota</taxon>
        <taxon>Pezizomycotina</taxon>
        <taxon>Eurotiomycetes</taxon>
        <taxon>Eurotiomycetidae</taxon>
        <taxon>Eurotiales</taxon>
        <taxon>Aspergillaceae</taxon>
        <taxon>Penicillium</taxon>
    </lineage>
</organism>
<dbReference type="PANTHER" id="PTHR19370:SF185">
    <property type="entry name" value="NADH-CYTOCHROME B5 REDUCTASE"/>
    <property type="match status" value="1"/>
</dbReference>
<proteinExistence type="inferred from homology"/>
<keyword evidence="7" id="KW-0472">Membrane</keyword>
<dbReference type="InterPro" id="IPR001834">
    <property type="entry name" value="CBR-like"/>
</dbReference>
<dbReference type="InterPro" id="IPR017927">
    <property type="entry name" value="FAD-bd_FR_type"/>
</dbReference>
<feature type="binding site" evidence="8">
    <location>
        <position position="99"/>
    </location>
    <ligand>
        <name>FAD</name>
        <dbReference type="ChEBI" id="CHEBI:57692"/>
    </ligand>
</feature>
<reference evidence="11" key="1">
    <citation type="submission" date="2015-06" db="EMBL/GenBank/DDBJ databases">
        <authorList>
            <person name="Nguyen H."/>
        </authorList>
    </citation>
    <scope>NUCLEOTIDE SEQUENCE</scope>
    <source>
        <strain evidence="11">DAOM 180753</strain>
    </source>
</reference>
<dbReference type="InterPro" id="IPR039261">
    <property type="entry name" value="FNR_nucleotide-bd"/>
</dbReference>
<dbReference type="CDD" id="cd06183">
    <property type="entry name" value="cyt_b5_reduct_like"/>
    <property type="match status" value="1"/>
</dbReference>
<dbReference type="InterPro" id="IPR008333">
    <property type="entry name" value="Cbr1-like_FAD-bd_dom"/>
</dbReference>